<dbReference type="FunFam" id="2.60.40.770:FF:000001">
    <property type="entry name" value="NPC intracellular cholesterol transporter 2"/>
    <property type="match status" value="1"/>
</dbReference>
<comment type="subcellular location">
    <subcellularLocation>
        <location evidence="1">Secreted</location>
    </subcellularLocation>
</comment>
<reference evidence="9" key="1">
    <citation type="submission" date="2025-08" db="UniProtKB">
        <authorList>
            <consortium name="RefSeq"/>
        </authorList>
    </citation>
    <scope>IDENTIFICATION</scope>
</reference>
<protein>
    <submittedName>
        <fullName evidence="9">MD-2-related lipid-recognition protein isoform X1</fullName>
    </submittedName>
</protein>
<evidence type="ECO:0000256" key="5">
    <source>
        <dbReference type="ARBA" id="ARBA00023157"/>
    </source>
</evidence>
<keyword evidence="3" id="KW-0964">Secreted</keyword>
<dbReference type="Pfam" id="PF02221">
    <property type="entry name" value="E1_DerP2_DerF2"/>
    <property type="match status" value="1"/>
</dbReference>
<gene>
    <name evidence="9" type="primary">LOC100649270</name>
</gene>
<accession>A0A9B7CYN0</accession>
<dbReference type="GO" id="GO:0005576">
    <property type="term" value="C:extracellular region"/>
    <property type="evidence" value="ECO:0007669"/>
    <property type="project" value="UniProtKB-SubCell"/>
</dbReference>
<dbReference type="GeneID" id="100649270"/>
<evidence type="ECO:0000259" key="7">
    <source>
        <dbReference type="SMART" id="SM00737"/>
    </source>
</evidence>
<dbReference type="InterPro" id="IPR014756">
    <property type="entry name" value="Ig_E-set"/>
</dbReference>
<feature type="signal peptide" evidence="6">
    <location>
        <begin position="1"/>
        <end position="22"/>
    </location>
</feature>
<dbReference type="GO" id="GO:0032367">
    <property type="term" value="P:intracellular cholesterol transport"/>
    <property type="evidence" value="ECO:0007669"/>
    <property type="project" value="InterPro"/>
</dbReference>
<dbReference type="SMART" id="SM00737">
    <property type="entry name" value="ML"/>
    <property type="match status" value="1"/>
</dbReference>
<evidence type="ECO:0000256" key="4">
    <source>
        <dbReference type="ARBA" id="ARBA00022729"/>
    </source>
</evidence>
<dbReference type="PANTHER" id="PTHR11306:SF55">
    <property type="entry name" value="GEO08227P1-RELATED"/>
    <property type="match status" value="1"/>
</dbReference>
<dbReference type="Gene3D" id="2.60.40.770">
    <property type="match status" value="1"/>
</dbReference>
<name>A0A9B7CYN0_BOMTE</name>
<dbReference type="GO" id="GO:0032934">
    <property type="term" value="F:sterol binding"/>
    <property type="evidence" value="ECO:0007669"/>
    <property type="project" value="InterPro"/>
</dbReference>
<evidence type="ECO:0000256" key="1">
    <source>
        <dbReference type="ARBA" id="ARBA00004613"/>
    </source>
</evidence>
<feature type="chain" id="PRO_5039535177" evidence="6">
    <location>
        <begin position="23"/>
        <end position="177"/>
    </location>
</feature>
<comment type="similarity">
    <text evidence="2">Belongs to the NPC2 family.</text>
</comment>
<dbReference type="PANTHER" id="PTHR11306">
    <property type="entry name" value="NIEMANN PICK TYPE C2 PROTEIN NPC2-RELATED"/>
    <property type="match status" value="1"/>
</dbReference>
<dbReference type="Proteomes" id="UP000835206">
    <property type="component" value="Chromosome 13"/>
</dbReference>
<dbReference type="InterPro" id="IPR033916">
    <property type="entry name" value="ML_Npc2-like"/>
</dbReference>
<keyword evidence="5" id="KW-1015">Disulfide bond</keyword>
<dbReference type="AlphaFoldDB" id="A0A9B7CYN0"/>
<evidence type="ECO:0000256" key="3">
    <source>
        <dbReference type="ARBA" id="ARBA00022525"/>
    </source>
</evidence>
<dbReference type="CDD" id="cd00916">
    <property type="entry name" value="Npc2_like"/>
    <property type="match status" value="1"/>
</dbReference>
<dbReference type="SUPFAM" id="SSF81296">
    <property type="entry name" value="E set domains"/>
    <property type="match status" value="1"/>
</dbReference>
<organism evidence="8 9">
    <name type="scientific">Bombus terrestris</name>
    <name type="common">Buff-tailed bumblebee</name>
    <name type="synonym">Apis terrestris</name>
    <dbReference type="NCBI Taxonomy" id="30195"/>
    <lineage>
        <taxon>Eukaryota</taxon>
        <taxon>Metazoa</taxon>
        <taxon>Ecdysozoa</taxon>
        <taxon>Arthropoda</taxon>
        <taxon>Hexapoda</taxon>
        <taxon>Insecta</taxon>
        <taxon>Pterygota</taxon>
        <taxon>Neoptera</taxon>
        <taxon>Endopterygota</taxon>
        <taxon>Hymenoptera</taxon>
        <taxon>Apocrita</taxon>
        <taxon>Aculeata</taxon>
        <taxon>Apoidea</taxon>
        <taxon>Anthophila</taxon>
        <taxon>Apidae</taxon>
        <taxon>Bombus</taxon>
        <taxon>Bombus</taxon>
    </lineage>
</organism>
<sequence>MNRNSALLVSLFLFVALSMVYAELVPWRQCPYPDQTSLTRTWSLDSISHILPDTQSNCTIHEVYIDPCKESAEGKPCKLKRGVVGNMTFHYTPSFSSEKIQGRIFWASQVMDIPFLGMSPDACLATSCPIEAGQRNTYHVEVPILKKYPVRTYDLKWKIWNEEEQECCFMFQIKITK</sequence>
<dbReference type="OrthoDB" id="6576058at2759"/>
<evidence type="ECO:0000313" key="9">
    <source>
        <dbReference type="RefSeq" id="XP_020721833.1"/>
    </source>
</evidence>
<proteinExistence type="inferred from homology"/>
<dbReference type="InterPro" id="IPR039670">
    <property type="entry name" value="NPC2-like"/>
</dbReference>
<evidence type="ECO:0000313" key="8">
    <source>
        <dbReference type="Proteomes" id="UP000835206"/>
    </source>
</evidence>
<keyword evidence="4 6" id="KW-0732">Signal</keyword>
<evidence type="ECO:0000256" key="6">
    <source>
        <dbReference type="SAM" id="SignalP"/>
    </source>
</evidence>
<evidence type="ECO:0000256" key="2">
    <source>
        <dbReference type="ARBA" id="ARBA00006370"/>
    </source>
</evidence>
<dbReference type="RefSeq" id="XP_020721833.1">
    <property type="nucleotide sequence ID" value="XM_020866174.2"/>
</dbReference>
<dbReference type="InterPro" id="IPR003172">
    <property type="entry name" value="ML_dom"/>
</dbReference>
<keyword evidence="8" id="KW-1185">Reference proteome</keyword>
<feature type="domain" description="MD-2-related lipid-recognition" evidence="7">
    <location>
        <begin position="27"/>
        <end position="173"/>
    </location>
</feature>